<evidence type="ECO:0000256" key="3">
    <source>
        <dbReference type="RuleBase" id="RU362118"/>
    </source>
</evidence>
<keyword evidence="2 3" id="KW-0663">Pyridoxal phosphate</keyword>
<dbReference type="Gene3D" id="3.90.1150.10">
    <property type="entry name" value="Aspartate Aminotransferase, domain 1"/>
    <property type="match status" value="1"/>
</dbReference>
<evidence type="ECO:0000256" key="4">
    <source>
        <dbReference type="SAM" id="MobiDB-lite"/>
    </source>
</evidence>
<dbReference type="Gene3D" id="3.40.640.10">
    <property type="entry name" value="Type I PLP-dependent aspartate aminotransferase-like (Major domain)"/>
    <property type="match status" value="1"/>
</dbReference>
<comment type="similarity">
    <text evidence="3">Belongs to the trans-sulfuration enzymes family.</text>
</comment>
<dbReference type="GO" id="GO:0016740">
    <property type="term" value="F:transferase activity"/>
    <property type="evidence" value="ECO:0007669"/>
    <property type="project" value="UniProtKB-KW"/>
</dbReference>
<dbReference type="InterPro" id="IPR015422">
    <property type="entry name" value="PyrdxlP-dep_Trfase_small"/>
</dbReference>
<evidence type="ECO:0000256" key="1">
    <source>
        <dbReference type="ARBA" id="ARBA00001933"/>
    </source>
</evidence>
<gene>
    <name evidence="5" type="ORF">GCM10009787_44930</name>
</gene>
<evidence type="ECO:0000313" key="5">
    <source>
        <dbReference type="EMBL" id="GAA2199174.1"/>
    </source>
</evidence>
<dbReference type="InterPro" id="IPR015421">
    <property type="entry name" value="PyrdxlP-dep_Trfase_major"/>
</dbReference>
<dbReference type="SUPFAM" id="SSF53383">
    <property type="entry name" value="PLP-dependent transferases"/>
    <property type="match status" value="1"/>
</dbReference>
<sequence>MQIDRIQYDGFGHGPNVTRGSAPENRPMFTLPPMDTASTGAYDDVRTASRALATEAVHAGRDDLARQGLHAPPIDLSTTYPSYDSRAEAARIDAFAADGADPAGPPVYGRLGNPTVARFETALARLEGTESAVAFASGMAALSAVLLACSAAGLRHVVAVRPLYGCSDHLLTAGLLGTEVTWTDPAGIAGALRPDTGLVMVESPANPTLAELDLRAIAHACGSVPLLADNTFATPVLQRPAEQGARLVLHSATKYLGGHGDVLAGVVACDEEFAGRLRQIRFATGGVLHPLAGYLLLRGLSTLPVRVRAASANAAELARRLAADPRVARVRYPRLGGAMVAFEVHGDPHEVISRVRLVTPAVSLGSVDTLIQHPASISHRIVDAEDRRGAGVSDRLLRLSVGLEDVDDLWADLDRALGAPPVRQLTPLREAVR</sequence>
<name>A0ABN3BQE5_9ACTN</name>
<dbReference type="Proteomes" id="UP001501391">
    <property type="component" value="Unassembled WGS sequence"/>
</dbReference>
<protein>
    <submittedName>
        <fullName evidence="5">PLP-dependent transferase</fullName>
    </submittedName>
</protein>
<comment type="cofactor">
    <cofactor evidence="1 3">
        <name>pyridoxal 5'-phosphate</name>
        <dbReference type="ChEBI" id="CHEBI:597326"/>
    </cofactor>
</comment>
<organism evidence="5 6">
    <name type="scientific">Streptomyces bangladeshensis</name>
    <dbReference type="NCBI Taxonomy" id="295352"/>
    <lineage>
        <taxon>Bacteria</taxon>
        <taxon>Bacillati</taxon>
        <taxon>Actinomycetota</taxon>
        <taxon>Actinomycetes</taxon>
        <taxon>Kitasatosporales</taxon>
        <taxon>Streptomycetaceae</taxon>
        <taxon>Streptomyces</taxon>
    </lineage>
</organism>
<dbReference type="PANTHER" id="PTHR11808">
    <property type="entry name" value="TRANS-SULFURATION ENZYME FAMILY MEMBER"/>
    <property type="match status" value="1"/>
</dbReference>
<evidence type="ECO:0000256" key="2">
    <source>
        <dbReference type="ARBA" id="ARBA00022898"/>
    </source>
</evidence>
<feature type="region of interest" description="Disordered" evidence="4">
    <location>
        <begin position="1"/>
        <end position="26"/>
    </location>
</feature>
<dbReference type="PIRSF" id="PIRSF001434">
    <property type="entry name" value="CGS"/>
    <property type="match status" value="1"/>
</dbReference>
<dbReference type="InterPro" id="IPR000277">
    <property type="entry name" value="Cys/Met-Metab_PyrdxlP-dep_enz"/>
</dbReference>
<keyword evidence="5" id="KW-0808">Transferase</keyword>
<comment type="caution">
    <text evidence="5">The sequence shown here is derived from an EMBL/GenBank/DDBJ whole genome shotgun (WGS) entry which is preliminary data.</text>
</comment>
<dbReference type="Pfam" id="PF01053">
    <property type="entry name" value="Cys_Met_Meta_PP"/>
    <property type="match status" value="1"/>
</dbReference>
<dbReference type="EMBL" id="BAAAOQ010000015">
    <property type="protein sequence ID" value="GAA2199174.1"/>
    <property type="molecule type" value="Genomic_DNA"/>
</dbReference>
<keyword evidence="6" id="KW-1185">Reference proteome</keyword>
<reference evidence="5 6" key="1">
    <citation type="journal article" date="2019" name="Int. J. Syst. Evol. Microbiol.">
        <title>The Global Catalogue of Microorganisms (GCM) 10K type strain sequencing project: providing services to taxonomists for standard genome sequencing and annotation.</title>
        <authorList>
            <consortium name="The Broad Institute Genomics Platform"/>
            <consortium name="The Broad Institute Genome Sequencing Center for Infectious Disease"/>
            <person name="Wu L."/>
            <person name="Ma J."/>
        </authorList>
    </citation>
    <scope>NUCLEOTIDE SEQUENCE [LARGE SCALE GENOMIC DNA]</scope>
    <source>
        <strain evidence="5 6">JCM 14924</strain>
    </source>
</reference>
<accession>A0ABN3BQE5</accession>
<evidence type="ECO:0000313" key="6">
    <source>
        <dbReference type="Proteomes" id="UP001501391"/>
    </source>
</evidence>
<dbReference type="InterPro" id="IPR015424">
    <property type="entry name" value="PyrdxlP-dep_Trfase"/>
</dbReference>
<dbReference type="PANTHER" id="PTHR11808:SF85">
    <property type="entry name" value="CYSTATHIONINE GAMMA-LYASE-RELATED"/>
    <property type="match status" value="1"/>
</dbReference>
<proteinExistence type="inferred from homology"/>